<dbReference type="AlphaFoldDB" id="A4RTV1"/>
<dbReference type="HOGENOM" id="CLU_031243_0_1_1"/>
<dbReference type="PANTHER" id="PTHR11627">
    <property type="entry name" value="FRUCTOSE-BISPHOSPHATE ALDOLASE"/>
    <property type="match status" value="1"/>
</dbReference>
<keyword evidence="6" id="KW-0456">Lyase</keyword>
<dbReference type="OrthoDB" id="36455at2759"/>
<name>A4RTV1_OSTLU</name>
<dbReference type="UniPathway" id="UPA00109">
    <property type="reaction ID" value="UER00183"/>
</dbReference>
<evidence type="ECO:0000313" key="8">
    <source>
        <dbReference type="Proteomes" id="UP000001568"/>
    </source>
</evidence>
<protein>
    <recommendedName>
        <fullName evidence="4">fructose-bisphosphate aldolase</fullName>
        <ecNumber evidence="4">4.1.2.13</ecNumber>
    </recommendedName>
</protein>
<sequence>MSFADELRATALALSAPGKGILAADESTGTIGKRLASIGVENAIENRVALRELLFSAPGFEKYVSGVILFDETLRSTGKSGTSFAEMLRSRGVTPGIKVDAGTRALDASPNETFTQGLDGLAERCEEYYAMGARFAKWRAVLTIDEAKGLPSALALAENANALARYASACQSRGLVPIVEPEILMDGAHGIEVCGAVTRRVLDAVFSALRLHGVQLDGMILKPNMVTPGASAKTSANVDAEVARATVAALCDTVPPSVPGILFLSGGQSEEEATERLRLMNTTQKADRAPWTLSFSYGRALQASCLKAWGGKSENVSAAQAAFLDRCKSNSEASIRR</sequence>
<keyword evidence="8" id="KW-1185">Reference proteome</keyword>
<dbReference type="GO" id="GO:0004332">
    <property type="term" value="F:fructose-bisphosphate aldolase activity"/>
    <property type="evidence" value="ECO:0007669"/>
    <property type="project" value="UniProtKB-EC"/>
</dbReference>
<evidence type="ECO:0000256" key="5">
    <source>
        <dbReference type="ARBA" id="ARBA00023152"/>
    </source>
</evidence>
<gene>
    <name evidence="7" type="ORF">OSTLU_33820</name>
</gene>
<dbReference type="eggNOG" id="KOG1557">
    <property type="taxonomic scope" value="Eukaryota"/>
</dbReference>
<reference evidence="7 8" key="1">
    <citation type="journal article" date="2007" name="Proc. Natl. Acad. Sci. U.S.A.">
        <title>The tiny eukaryote Ostreococcus provides genomic insights into the paradox of plankton speciation.</title>
        <authorList>
            <person name="Palenik B."/>
            <person name="Grimwood J."/>
            <person name="Aerts A."/>
            <person name="Rouze P."/>
            <person name="Salamov A."/>
            <person name="Putnam N."/>
            <person name="Dupont C."/>
            <person name="Jorgensen R."/>
            <person name="Derelle E."/>
            <person name="Rombauts S."/>
            <person name="Zhou K."/>
            <person name="Otillar R."/>
            <person name="Merchant S.S."/>
            <person name="Podell S."/>
            <person name="Gaasterland T."/>
            <person name="Napoli C."/>
            <person name="Gendler K."/>
            <person name="Manuell A."/>
            <person name="Tai V."/>
            <person name="Vallon O."/>
            <person name="Piganeau G."/>
            <person name="Jancek S."/>
            <person name="Heijde M."/>
            <person name="Jabbari K."/>
            <person name="Bowler C."/>
            <person name="Lohr M."/>
            <person name="Robbens S."/>
            <person name="Werner G."/>
            <person name="Dubchak I."/>
            <person name="Pazour G.J."/>
            <person name="Ren Q."/>
            <person name="Paulsen I."/>
            <person name="Delwiche C."/>
            <person name="Schmutz J."/>
            <person name="Rokhsar D."/>
            <person name="Van de Peer Y."/>
            <person name="Moreau H."/>
            <person name="Grigoriev I.V."/>
        </authorList>
    </citation>
    <scope>NUCLEOTIDE SEQUENCE [LARGE SCALE GENOMIC DNA]</scope>
    <source>
        <strain evidence="7 8">CCE9901</strain>
    </source>
</reference>
<dbReference type="Gene3D" id="3.20.20.70">
    <property type="entry name" value="Aldolase class I"/>
    <property type="match status" value="1"/>
</dbReference>
<dbReference type="EMBL" id="CP000583">
    <property type="protein sequence ID" value="ABO94853.1"/>
    <property type="molecule type" value="Genomic_DNA"/>
</dbReference>
<keyword evidence="5" id="KW-0324">Glycolysis</keyword>
<evidence type="ECO:0000256" key="1">
    <source>
        <dbReference type="ARBA" id="ARBA00000441"/>
    </source>
</evidence>
<proteinExistence type="inferred from homology"/>
<dbReference type="SUPFAM" id="SSF51569">
    <property type="entry name" value="Aldolase"/>
    <property type="match status" value="1"/>
</dbReference>
<comment type="catalytic activity">
    <reaction evidence="1">
        <text>beta-D-fructose 1,6-bisphosphate = D-glyceraldehyde 3-phosphate + dihydroxyacetone phosphate</text>
        <dbReference type="Rhea" id="RHEA:14729"/>
        <dbReference type="ChEBI" id="CHEBI:32966"/>
        <dbReference type="ChEBI" id="CHEBI:57642"/>
        <dbReference type="ChEBI" id="CHEBI:59776"/>
        <dbReference type="EC" id="4.1.2.13"/>
    </reaction>
</comment>
<dbReference type="RefSeq" id="XP_001416560.1">
    <property type="nucleotide sequence ID" value="XM_001416523.1"/>
</dbReference>
<evidence type="ECO:0000256" key="3">
    <source>
        <dbReference type="ARBA" id="ARBA00010387"/>
    </source>
</evidence>
<accession>A4RTV1</accession>
<dbReference type="FunFam" id="3.20.20.70:FF:000140">
    <property type="entry name" value="Fructose-bisphosphate aldolase"/>
    <property type="match status" value="1"/>
</dbReference>
<dbReference type="Gramene" id="ABO94853">
    <property type="protein sequence ID" value="ABO94853"/>
    <property type="gene ID" value="OSTLU_33820"/>
</dbReference>
<comment type="pathway">
    <text evidence="2">Carbohydrate degradation; glycolysis; D-glyceraldehyde 3-phosphate and glycerone phosphate from D-glucose: step 4/4.</text>
</comment>
<dbReference type="OMA" id="NFVANHA"/>
<comment type="similarity">
    <text evidence="3">Belongs to the class I fructose-bisphosphate aldolase family.</text>
</comment>
<dbReference type="GO" id="GO:0006096">
    <property type="term" value="P:glycolytic process"/>
    <property type="evidence" value="ECO:0007669"/>
    <property type="project" value="UniProtKB-UniPathway"/>
</dbReference>
<evidence type="ECO:0000313" key="7">
    <source>
        <dbReference type="EMBL" id="ABO94853.1"/>
    </source>
</evidence>
<dbReference type="InterPro" id="IPR013785">
    <property type="entry name" value="Aldolase_TIM"/>
</dbReference>
<dbReference type="Pfam" id="PF00274">
    <property type="entry name" value="Glycolytic"/>
    <property type="match status" value="1"/>
</dbReference>
<dbReference type="STRING" id="436017.A4RTV1"/>
<dbReference type="InterPro" id="IPR000741">
    <property type="entry name" value="FBA_I"/>
</dbReference>
<evidence type="ECO:0000256" key="6">
    <source>
        <dbReference type="ARBA" id="ARBA00023239"/>
    </source>
</evidence>
<evidence type="ECO:0000256" key="2">
    <source>
        <dbReference type="ARBA" id="ARBA00004714"/>
    </source>
</evidence>
<dbReference type="Proteomes" id="UP000001568">
    <property type="component" value="Chromosome 3"/>
</dbReference>
<evidence type="ECO:0000256" key="4">
    <source>
        <dbReference type="ARBA" id="ARBA00013068"/>
    </source>
</evidence>
<dbReference type="NCBIfam" id="NF033379">
    <property type="entry name" value="FrucBisAld_I"/>
    <property type="match status" value="1"/>
</dbReference>
<dbReference type="EC" id="4.1.2.13" evidence="4"/>
<dbReference type="KEGG" id="olu:OSTLU_33820"/>
<dbReference type="GeneID" id="5000725"/>
<organism evidence="7 8">
    <name type="scientific">Ostreococcus lucimarinus (strain CCE9901)</name>
    <dbReference type="NCBI Taxonomy" id="436017"/>
    <lineage>
        <taxon>Eukaryota</taxon>
        <taxon>Viridiplantae</taxon>
        <taxon>Chlorophyta</taxon>
        <taxon>Mamiellophyceae</taxon>
        <taxon>Mamiellales</taxon>
        <taxon>Bathycoccaceae</taxon>
        <taxon>Ostreococcus</taxon>
    </lineage>
</organism>